<reference evidence="1" key="1">
    <citation type="submission" date="2014-09" db="EMBL/GenBank/DDBJ databases">
        <authorList>
            <person name="Magalhaes I.L.F."/>
            <person name="Oliveira U."/>
            <person name="Santos F.R."/>
            <person name="Vidigal T.H.D.A."/>
            <person name="Brescovit A.D."/>
            <person name="Santos A.J."/>
        </authorList>
    </citation>
    <scope>NUCLEOTIDE SEQUENCE</scope>
    <source>
        <tissue evidence="1">Shoot tissue taken approximately 20 cm above the soil surface</tissue>
    </source>
</reference>
<evidence type="ECO:0000313" key="1">
    <source>
        <dbReference type="EMBL" id="JAE20423.1"/>
    </source>
</evidence>
<name>A0A0A9V6X7_ARUDO</name>
<dbReference type="EMBL" id="GBRH01177473">
    <property type="protein sequence ID" value="JAE20423.1"/>
    <property type="molecule type" value="Transcribed_RNA"/>
</dbReference>
<sequence>MNPDPICTLERPRCCNRKHPPSPSVPTIYTTTPLVFFSSFYTGYPADALTLNRY</sequence>
<reference evidence="1" key="2">
    <citation type="journal article" date="2015" name="Data Brief">
        <title>Shoot transcriptome of the giant reed, Arundo donax.</title>
        <authorList>
            <person name="Barrero R.A."/>
            <person name="Guerrero F.D."/>
            <person name="Moolhuijzen P."/>
            <person name="Goolsby J.A."/>
            <person name="Tidwell J."/>
            <person name="Bellgard S.E."/>
            <person name="Bellgard M.I."/>
        </authorList>
    </citation>
    <scope>NUCLEOTIDE SEQUENCE</scope>
    <source>
        <tissue evidence="1">Shoot tissue taken approximately 20 cm above the soil surface</tissue>
    </source>
</reference>
<protein>
    <submittedName>
        <fullName evidence="1">Uncharacterized protein</fullName>
    </submittedName>
</protein>
<accession>A0A0A9V6X7</accession>
<proteinExistence type="predicted"/>
<dbReference type="AlphaFoldDB" id="A0A0A9V6X7"/>
<organism evidence="1">
    <name type="scientific">Arundo donax</name>
    <name type="common">Giant reed</name>
    <name type="synonym">Donax arundinaceus</name>
    <dbReference type="NCBI Taxonomy" id="35708"/>
    <lineage>
        <taxon>Eukaryota</taxon>
        <taxon>Viridiplantae</taxon>
        <taxon>Streptophyta</taxon>
        <taxon>Embryophyta</taxon>
        <taxon>Tracheophyta</taxon>
        <taxon>Spermatophyta</taxon>
        <taxon>Magnoliopsida</taxon>
        <taxon>Liliopsida</taxon>
        <taxon>Poales</taxon>
        <taxon>Poaceae</taxon>
        <taxon>PACMAD clade</taxon>
        <taxon>Arundinoideae</taxon>
        <taxon>Arundineae</taxon>
        <taxon>Arundo</taxon>
    </lineage>
</organism>